<comment type="caution">
    <text evidence="1">The sequence shown here is derived from an EMBL/GenBank/DDBJ whole genome shotgun (WGS) entry which is preliminary data.</text>
</comment>
<keyword evidence="2" id="KW-1185">Reference proteome</keyword>
<evidence type="ECO:0000313" key="1">
    <source>
        <dbReference type="EMBL" id="KAJ2967451.1"/>
    </source>
</evidence>
<organism evidence="1 2">
    <name type="scientific">Zarea fungicola</name>
    <dbReference type="NCBI Taxonomy" id="93591"/>
    <lineage>
        <taxon>Eukaryota</taxon>
        <taxon>Fungi</taxon>
        <taxon>Dikarya</taxon>
        <taxon>Ascomycota</taxon>
        <taxon>Pezizomycotina</taxon>
        <taxon>Sordariomycetes</taxon>
        <taxon>Hypocreomycetidae</taxon>
        <taxon>Hypocreales</taxon>
        <taxon>Cordycipitaceae</taxon>
        <taxon>Zarea</taxon>
    </lineage>
</organism>
<name>A0ACC1MMG2_9HYPO</name>
<evidence type="ECO:0000313" key="2">
    <source>
        <dbReference type="Proteomes" id="UP001143910"/>
    </source>
</evidence>
<dbReference type="EMBL" id="JANJQO010002289">
    <property type="protein sequence ID" value="KAJ2967451.1"/>
    <property type="molecule type" value="Genomic_DNA"/>
</dbReference>
<dbReference type="Proteomes" id="UP001143910">
    <property type="component" value="Unassembled WGS sequence"/>
</dbReference>
<accession>A0ACC1MMG2</accession>
<proteinExistence type="predicted"/>
<sequence length="809" mass="88671">MSKNVGVKLTASVLGIDTNTHSAQQPPGLEDRARAMLGSTGMYLEEEPTVGEWLRELIPTKAGAANYVRTLFPSALWLRRYNARWLFGDFIAGLTIGLVVVPQAMAYAVLAGLTPAYGLYTSFTGAVLYWVFGTSKDIVIGTTAVGSLLVGQVVDRVGSRAGHFSNQDIAHTLSLLCGITLLFFGLCRLGWIIEFIPYVPISAFVTAASITIMSTQLPTIFGIPAINKQAPPYRVLIDTAKALPQMKLDAAIGLSSIVLLWSIREFCSRMEARQPTHKRVWTVISSLRLSFTMLLFMLISFLVHGREPMDPPKFRIVGRIERGEFHHGRDPRLDFADTSPGFQEIGIPTFNLSIARAVLSELPAVAIILVIEHVAIAKAMGRRHNYTVDPSQEIVALGGANLLSPFVGGYVCTGSFGASAVLSKAGVRTPLAGLFSALMLVLALYALTGAFFYIPRAALSGLIIHAVCNLITPPNSLYNYWQLSPIEFLIWIACVAIAIFHSLDYCIYLGVTLSVVLLLVRVARANGGFVGVARSRRVSQGTDDAAAKPARDCTATKDVFLQFDRKDSSNPAILLQTPYPGVFVYRLHDSFNYINQALHVDILQSHLMENTKRASDEEYERASDRLWNDAGPRSKLLSHHLPHLRALVLDFSAVNNIDITSVQGLIDLRNLLDRYAAPDTVEWHFANVQNRWARRALARAGFGYPTSQNPEALAKWKPIYSIAPIQDEPIPRRHAPSDKRAFTTGSDEESQGSPTLSRSTTSLETTGESSSATISAVDRPFFHLDLHDAVEAAVRDARHKDKISSGDGQ</sequence>
<reference evidence="1" key="1">
    <citation type="submission" date="2022-08" db="EMBL/GenBank/DDBJ databases">
        <title>Genome Sequence of Lecanicillium fungicola.</title>
        <authorList>
            <person name="Buettner E."/>
        </authorList>
    </citation>
    <scope>NUCLEOTIDE SEQUENCE</scope>
    <source>
        <strain evidence="1">Babe33</strain>
    </source>
</reference>
<gene>
    <name evidence="1" type="ORF">NQ176_g9654</name>
</gene>
<protein>
    <submittedName>
        <fullName evidence="1">Uncharacterized protein</fullName>
    </submittedName>
</protein>